<dbReference type="InterPro" id="IPR000182">
    <property type="entry name" value="GNAT_dom"/>
</dbReference>
<dbReference type="InterPro" id="IPR039143">
    <property type="entry name" value="GNPNAT1-like"/>
</dbReference>
<feature type="domain" description="N-acetyltransferase" evidence="1">
    <location>
        <begin position="4"/>
        <end position="144"/>
    </location>
</feature>
<name>A0A2W5F5T4_9SPHI</name>
<dbReference type="PANTHER" id="PTHR13355">
    <property type="entry name" value="GLUCOSAMINE 6-PHOSPHATE N-ACETYLTRANSFERASE"/>
    <property type="match status" value="1"/>
</dbReference>
<dbReference type="PANTHER" id="PTHR13355:SF22">
    <property type="entry name" value="SLL0786 PROTEIN"/>
    <property type="match status" value="1"/>
</dbReference>
<dbReference type="AlphaFoldDB" id="A0A2W5F5T4"/>
<organism evidence="2 3">
    <name type="scientific">Pseudopedobacter saltans</name>
    <dbReference type="NCBI Taxonomy" id="151895"/>
    <lineage>
        <taxon>Bacteria</taxon>
        <taxon>Pseudomonadati</taxon>
        <taxon>Bacteroidota</taxon>
        <taxon>Sphingobacteriia</taxon>
        <taxon>Sphingobacteriales</taxon>
        <taxon>Sphingobacteriaceae</taxon>
        <taxon>Pseudopedobacter</taxon>
    </lineage>
</organism>
<protein>
    <submittedName>
        <fullName evidence="2">GNAT family N-acetyltransferase</fullName>
    </submittedName>
</protein>
<evidence type="ECO:0000259" key="1">
    <source>
        <dbReference type="PROSITE" id="PS51186"/>
    </source>
</evidence>
<dbReference type="CDD" id="cd04301">
    <property type="entry name" value="NAT_SF"/>
    <property type="match status" value="1"/>
</dbReference>
<gene>
    <name evidence="2" type="ORF">DI598_06245</name>
</gene>
<accession>A0A2W5F5T4</accession>
<dbReference type="GO" id="GO:0008080">
    <property type="term" value="F:N-acetyltransferase activity"/>
    <property type="evidence" value="ECO:0007669"/>
    <property type="project" value="TreeGrafter"/>
</dbReference>
<dbReference type="PROSITE" id="PS51186">
    <property type="entry name" value="GNAT"/>
    <property type="match status" value="1"/>
</dbReference>
<sequence>MTQIRLISYNSPEYQQQVNLRYEVLRAPLGLQFSPEYLAKDAADLMFGFFQDGQLLACCQLTDIGNHVFQLRQMAVSPKMQGQNLGRKIVLFVEDYIRKIGGVTITLHAREVARGFYEKLGYAIVGDPFEEVGIPHYNMNKSLSA</sequence>
<dbReference type="EMBL" id="QFOI01000080">
    <property type="protein sequence ID" value="PZP50133.1"/>
    <property type="molecule type" value="Genomic_DNA"/>
</dbReference>
<keyword evidence="2" id="KW-0808">Transferase</keyword>
<proteinExistence type="predicted"/>
<dbReference type="Gene3D" id="3.40.630.30">
    <property type="match status" value="1"/>
</dbReference>
<dbReference type="Pfam" id="PF13673">
    <property type="entry name" value="Acetyltransf_10"/>
    <property type="match status" value="1"/>
</dbReference>
<dbReference type="InterPro" id="IPR016181">
    <property type="entry name" value="Acyl_CoA_acyltransferase"/>
</dbReference>
<evidence type="ECO:0000313" key="2">
    <source>
        <dbReference type="EMBL" id="PZP50133.1"/>
    </source>
</evidence>
<evidence type="ECO:0000313" key="3">
    <source>
        <dbReference type="Proteomes" id="UP000249645"/>
    </source>
</evidence>
<dbReference type="SUPFAM" id="SSF55729">
    <property type="entry name" value="Acyl-CoA N-acyltransferases (Nat)"/>
    <property type="match status" value="1"/>
</dbReference>
<comment type="caution">
    <text evidence="2">The sequence shown here is derived from an EMBL/GenBank/DDBJ whole genome shotgun (WGS) entry which is preliminary data.</text>
</comment>
<reference evidence="2 3" key="1">
    <citation type="submission" date="2017-11" db="EMBL/GenBank/DDBJ databases">
        <title>Infants hospitalized years apart are colonized by the same room-sourced microbial strains.</title>
        <authorList>
            <person name="Brooks B."/>
            <person name="Olm M.R."/>
            <person name="Firek B.A."/>
            <person name="Baker R."/>
            <person name="Thomas B.C."/>
            <person name="Morowitz M.J."/>
            <person name="Banfield J.F."/>
        </authorList>
    </citation>
    <scope>NUCLEOTIDE SEQUENCE [LARGE SCALE GENOMIC DNA]</scope>
    <source>
        <strain evidence="2">S2_009_000_R2_76</strain>
    </source>
</reference>
<dbReference type="Proteomes" id="UP000249645">
    <property type="component" value="Unassembled WGS sequence"/>
</dbReference>